<evidence type="ECO:0000313" key="1">
    <source>
        <dbReference type="EMBL" id="ETR65071.1"/>
    </source>
</evidence>
<proteinExistence type="predicted"/>
<reference evidence="2" key="1">
    <citation type="submission" date="2012-11" db="EMBL/GenBank/DDBJ databases">
        <authorList>
            <person name="Lucero-Rivera Y.E."/>
            <person name="Tovar-Ramirez D."/>
        </authorList>
    </citation>
    <scope>NUCLEOTIDE SEQUENCE [LARGE SCALE GENOMIC DNA]</scope>
    <source>
        <strain evidence="2">Araruama</strain>
    </source>
</reference>
<dbReference type="Proteomes" id="UP000189670">
    <property type="component" value="Unassembled WGS sequence"/>
</dbReference>
<dbReference type="AlphaFoldDB" id="A0A1V1NR56"/>
<accession>A0A1V1NR56</accession>
<evidence type="ECO:0000313" key="2">
    <source>
        <dbReference type="Proteomes" id="UP000189670"/>
    </source>
</evidence>
<comment type="caution">
    <text evidence="1">The sequence shown here is derived from an EMBL/GenBank/DDBJ whole genome shotgun (WGS) entry which is preliminary data.</text>
</comment>
<sequence length="93" mass="10133">MADLIKITRDTTANFTSKATQVYENGTILYNQDKRALYIADGTAQLQNLPVYTGVDVPSTITGAYTITDDDISTFILDGTARGGFSNFTNISR</sequence>
<organism evidence="1 2">
    <name type="scientific">Candidatus Magnetoglobus multicellularis str. Araruama</name>
    <dbReference type="NCBI Taxonomy" id="890399"/>
    <lineage>
        <taxon>Bacteria</taxon>
        <taxon>Pseudomonadati</taxon>
        <taxon>Thermodesulfobacteriota</taxon>
        <taxon>Desulfobacteria</taxon>
        <taxon>Desulfobacterales</taxon>
        <taxon>Desulfobacteraceae</taxon>
        <taxon>Candidatus Magnetoglobus</taxon>
    </lineage>
</organism>
<dbReference type="EMBL" id="ATBP01003243">
    <property type="protein sequence ID" value="ETR65071.1"/>
    <property type="molecule type" value="Genomic_DNA"/>
</dbReference>
<protein>
    <submittedName>
        <fullName evidence="1">Uncharacterized protein</fullName>
    </submittedName>
</protein>
<gene>
    <name evidence="1" type="ORF">OMM_14864</name>
</gene>
<name>A0A1V1NR56_9BACT</name>